<dbReference type="AlphaFoldDB" id="A0A4Y2RSM8"/>
<gene>
    <name evidence="1" type="ORF">AVEN_3994_1</name>
</gene>
<reference evidence="1 2" key="1">
    <citation type="journal article" date="2019" name="Sci. Rep.">
        <title>Orb-weaving spider Araneus ventricosus genome elucidates the spidroin gene catalogue.</title>
        <authorList>
            <person name="Kono N."/>
            <person name="Nakamura H."/>
            <person name="Ohtoshi R."/>
            <person name="Moran D.A.P."/>
            <person name="Shinohara A."/>
            <person name="Yoshida Y."/>
            <person name="Fujiwara M."/>
            <person name="Mori M."/>
            <person name="Tomita M."/>
            <person name="Arakawa K."/>
        </authorList>
    </citation>
    <scope>NUCLEOTIDE SEQUENCE [LARGE SCALE GENOMIC DNA]</scope>
</reference>
<name>A0A4Y2RSM8_ARAVE</name>
<accession>A0A4Y2RSM8</accession>
<organism evidence="1 2">
    <name type="scientific">Araneus ventricosus</name>
    <name type="common">Orbweaver spider</name>
    <name type="synonym">Epeira ventricosa</name>
    <dbReference type="NCBI Taxonomy" id="182803"/>
    <lineage>
        <taxon>Eukaryota</taxon>
        <taxon>Metazoa</taxon>
        <taxon>Ecdysozoa</taxon>
        <taxon>Arthropoda</taxon>
        <taxon>Chelicerata</taxon>
        <taxon>Arachnida</taxon>
        <taxon>Araneae</taxon>
        <taxon>Araneomorphae</taxon>
        <taxon>Entelegynae</taxon>
        <taxon>Araneoidea</taxon>
        <taxon>Araneidae</taxon>
        <taxon>Araneus</taxon>
    </lineage>
</organism>
<evidence type="ECO:0000313" key="1">
    <source>
        <dbReference type="EMBL" id="GBN78366.1"/>
    </source>
</evidence>
<dbReference type="EMBL" id="BGPR01018151">
    <property type="protein sequence ID" value="GBN78366.1"/>
    <property type="molecule type" value="Genomic_DNA"/>
</dbReference>
<dbReference type="Proteomes" id="UP000499080">
    <property type="component" value="Unassembled WGS sequence"/>
</dbReference>
<keyword evidence="2" id="KW-1185">Reference proteome</keyword>
<comment type="caution">
    <text evidence="1">The sequence shown here is derived from an EMBL/GenBank/DDBJ whole genome shotgun (WGS) entry which is preliminary data.</text>
</comment>
<evidence type="ECO:0000313" key="2">
    <source>
        <dbReference type="Proteomes" id="UP000499080"/>
    </source>
</evidence>
<protein>
    <submittedName>
        <fullName evidence="1">Uncharacterized protein</fullName>
    </submittedName>
</protein>
<sequence>MTEQFVILIAIVIPQFPDCVTNKKWQRWSSHSPVHFRAPPVADAEALSTVVGGILCCGSGSLRQAGWVCWFPVPRTNVTSFLRRQEGTQRTQSFSFSITSLKINCEETMTRL</sequence>
<proteinExistence type="predicted"/>